<keyword evidence="1" id="KW-0732">Signal</keyword>
<dbReference type="Gene3D" id="3.10.180.10">
    <property type="entry name" value="2,3-Dihydroxybiphenyl 1,2-Dioxygenase, domain 1"/>
    <property type="match status" value="1"/>
</dbReference>
<gene>
    <name evidence="3" type="ORF">WG900_10705</name>
</gene>
<feature type="chain" id="PRO_5045098392" evidence="1">
    <location>
        <begin position="22"/>
        <end position="154"/>
    </location>
</feature>
<feature type="signal peptide" evidence="1">
    <location>
        <begin position="1"/>
        <end position="21"/>
    </location>
</feature>
<reference evidence="3 4" key="1">
    <citation type="submission" date="2024-03" db="EMBL/GenBank/DDBJ databases">
        <authorList>
            <person name="Jo J.-H."/>
        </authorList>
    </citation>
    <scope>NUCLEOTIDE SEQUENCE [LARGE SCALE GENOMIC DNA]</scope>
    <source>
        <strain evidence="3 4">AS3R-12</strain>
    </source>
</reference>
<accession>A0ABU8SA74</accession>
<keyword evidence="4" id="KW-1185">Reference proteome</keyword>
<name>A0ABU8SA74_9SPHN</name>
<evidence type="ECO:0000256" key="1">
    <source>
        <dbReference type="SAM" id="SignalP"/>
    </source>
</evidence>
<dbReference type="RefSeq" id="WP_339967003.1">
    <property type="nucleotide sequence ID" value="NZ_JBBHJY010000005.1"/>
</dbReference>
<dbReference type="InterPro" id="IPR037523">
    <property type="entry name" value="VOC_core"/>
</dbReference>
<dbReference type="SUPFAM" id="SSF54593">
    <property type="entry name" value="Glyoxalase/Bleomycin resistance protein/Dihydroxybiphenyl dioxygenase"/>
    <property type="match status" value="1"/>
</dbReference>
<dbReference type="PANTHER" id="PTHR33993">
    <property type="entry name" value="GLYOXALASE-RELATED"/>
    <property type="match status" value="1"/>
</dbReference>
<evidence type="ECO:0000259" key="2">
    <source>
        <dbReference type="PROSITE" id="PS51819"/>
    </source>
</evidence>
<sequence>MKSLIAAAAGLGLLAASPVTAQPATAPAAATPPRIIMLRFFVADIARGEAFYAKVFGMRTVQKLGEGVRIMVFPGSQSPGIILIQSPVEKTMNGSFIIQVDDLNDTLTRVAANGGKLKNTKFEQKMGSEIGRSSHFYDPDGNEIEVLQMSPAKK</sequence>
<dbReference type="InterPro" id="IPR029068">
    <property type="entry name" value="Glyas_Bleomycin-R_OHBP_Dase"/>
</dbReference>
<dbReference type="InterPro" id="IPR004360">
    <property type="entry name" value="Glyas_Fos-R_dOase_dom"/>
</dbReference>
<organism evidence="3 4">
    <name type="scientific">Novosphingobium aquae</name>
    <dbReference type="NCBI Taxonomy" id="3133435"/>
    <lineage>
        <taxon>Bacteria</taxon>
        <taxon>Pseudomonadati</taxon>
        <taxon>Pseudomonadota</taxon>
        <taxon>Alphaproteobacteria</taxon>
        <taxon>Sphingomonadales</taxon>
        <taxon>Sphingomonadaceae</taxon>
        <taxon>Novosphingobium</taxon>
    </lineage>
</organism>
<dbReference type="Proteomes" id="UP001379235">
    <property type="component" value="Unassembled WGS sequence"/>
</dbReference>
<dbReference type="PROSITE" id="PS51819">
    <property type="entry name" value="VOC"/>
    <property type="match status" value="1"/>
</dbReference>
<proteinExistence type="predicted"/>
<comment type="caution">
    <text evidence="3">The sequence shown here is derived from an EMBL/GenBank/DDBJ whole genome shotgun (WGS) entry which is preliminary data.</text>
</comment>
<dbReference type="EMBL" id="JBBHJY010000005">
    <property type="protein sequence ID" value="MEJ6010389.1"/>
    <property type="molecule type" value="Genomic_DNA"/>
</dbReference>
<feature type="domain" description="VOC" evidence="2">
    <location>
        <begin position="34"/>
        <end position="149"/>
    </location>
</feature>
<evidence type="ECO:0000313" key="3">
    <source>
        <dbReference type="EMBL" id="MEJ6010389.1"/>
    </source>
</evidence>
<protein>
    <submittedName>
        <fullName evidence="3">VOC family protein</fullName>
    </submittedName>
</protein>
<evidence type="ECO:0000313" key="4">
    <source>
        <dbReference type="Proteomes" id="UP001379235"/>
    </source>
</evidence>
<dbReference type="InterPro" id="IPR052164">
    <property type="entry name" value="Anthracycline_SecMetBiosynth"/>
</dbReference>
<dbReference type="PANTHER" id="PTHR33993:SF2">
    <property type="entry name" value="VOC DOMAIN-CONTAINING PROTEIN"/>
    <property type="match status" value="1"/>
</dbReference>
<dbReference type="Pfam" id="PF00903">
    <property type="entry name" value="Glyoxalase"/>
    <property type="match status" value="1"/>
</dbReference>